<gene>
    <name evidence="2" type="ORF">SAMN05216456_1783</name>
</gene>
<evidence type="ECO:0000313" key="3">
    <source>
        <dbReference type="Proteomes" id="UP000199074"/>
    </source>
</evidence>
<proteinExistence type="predicted"/>
<dbReference type="EMBL" id="FPCK01000001">
    <property type="protein sequence ID" value="SFV32820.1"/>
    <property type="molecule type" value="Genomic_DNA"/>
</dbReference>
<accession>A0A1I7NDT4</accession>
<dbReference type="Gene3D" id="3.10.450.50">
    <property type="match status" value="1"/>
</dbReference>
<sequence>MDDLWALERRLWLEGADAYSDLMADACVMIFGPMGIMQRAAILESLQQAPRWTTVSFHEETIASNIKTAVLAYRTTASRYGAKEYSALCCSTYVQDGGGWKILAHQQTPL</sequence>
<keyword evidence="3" id="KW-1185">Reference proteome</keyword>
<reference evidence="2 3" key="1">
    <citation type="submission" date="2016-10" db="EMBL/GenBank/DDBJ databases">
        <authorList>
            <person name="de Groot N.N."/>
        </authorList>
    </citation>
    <scope>NUCLEOTIDE SEQUENCE [LARGE SCALE GENOMIC DNA]</scope>
    <source>
        <strain evidence="2 3">IPL20</strain>
    </source>
</reference>
<evidence type="ECO:0000313" key="2">
    <source>
        <dbReference type="EMBL" id="SFV32820.1"/>
    </source>
</evidence>
<dbReference type="Pfam" id="PF14534">
    <property type="entry name" value="DUF4440"/>
    <property type="match status" value="1"/>
</dbReference>
<dbReference type="OrthoDB" id="667202at2"/>
<dbReference type="InterPro" id="IPR032710">
    <property type="entry name" value="NTF2-like_dom_sf"/>
</dbReference>
<dbReference type="AlphaFoldDB" id="A0A1I7NDT4"/>
<dbReference type="Proteomes" id="UP000199074">
    <property type="component" value="Unassembled WGS sequence"/>
</dbReference>
<protein>
    <recommendedName>
        <fullName evidence="1">DUF4440 domain-containing protein</fullName>
    </recommendedName>
</protein>
<dbReference type="RefSeq" id="WP_092423401.1">
    <property type="nucleotide sequence ID" value="NZ_FPCK01000001.1"/>
</dbReference>
<dbReference type="SUPFAM" id="SSF54427">
    <property type="entry name" value="NTF2-like"/>
    <property type="match status" value="1"/>
</dbReference>
<dbReference type="STRING" id="429728.SAMN05216456_1783"/>
<feature type="domain" description="DUF4440" evidence="1">
    <location>
        <begin position="16"/>
        <end position="102"/>
    </location>
</feature>
<name>A0A1I7NDT4_9HYPH</name>
<dbReference type="InterPro" id="IPR027843">
    <property type="entry name" value="DUF4440"/>
</dbReference>
<organism evidence="2 3">
    <name type="scientific">Devosia crocina</name>
    <dbReference type="NCBI Taxonomy" id="429728"/>
    <lineage>
        <taxon>Bacteria</taxon>
        <taxon>Pseudomonadati</taxon>
        <taxon>Pseudomonadota</taxon>
        <taxon>Alphaproteobacteria</taxon>
        <taxon>Hyphomicrobiales</taxon>
        <taxon>Devosiaceae</taxon>
        <taxon>Devosia</taxon>
    </lineage>
</organism>
<evidence type="ECO:0000259" key="1">
    <source>
        <dbReference type="Pfam" id="PF14534"/>
    </source>
</evidence>